<dbReference type="RefSeq" id="WP_109566088.1">
    <property type="nucleotide sequence ID" value="NZ_QGDJ01000015.1"/>
</dbReference>
<dbReference type="EMBL" id="UETC01000015">
    <property type="protein sequence ID" value="SSA50730.1"/>
    <property type="molecule type" value="Genomic_DNA"/>
</dbReference>
<sequence length="758" mass="77409">MSFDIRIDYRFDSSGFFDPATADGAAARAALELAVEIWEGVLLDEFEDIPAGIAFGIDDPSAAGTERRVVLEDPIDDLLIFVGAEAQGGPLAVGGFDGVGDGGIGLGDALSARVTGDFRGQGPVTDFEPWAGTISYDPNAEWSFDLEAADPARVDFVSVSLHEIGHVLGFGTAAIFDQLGGIGTETEGQFMGVNAMRVNGGEPVPLQVGLGHVAEGFGDSQVLMDPSLTRGNRLSPSEIDLAILADIGWEIAGFETQGETPPLATEAGETIFGAILDDTLDGLGGADTVQGRDGDDALAGGAGDDTLIGGAGADTLAGGPGDDQLQGGEGDDLLLAGMGDDTLFGQEGTDTYRVSDYGGSVRITGMDLATERLEIEFSGFAIDQFALAAVEKPFGNVSRLTLPESGTQIDIFHDSQDGTPLTLDNIRVLDPAPVVEGTESADDLTGAYAAAEVIFGLGGDDTIRSDASDTYVDTIDGGAGTDLWVTDNLDGVSVDLERGRVQSMGGDADVLISIEDARGAGGGDRLVGNDLANLLDGQGGADRLVGAAGDDTLLGGSRDDTLEGGAGADLLEGGTGDDLYLADSADSVIELAGEGRDSLISEGPVVLRGAEIEVVTLTGATNVRVTGNGIATEITGNDGANVLIGGGGGDVLTGGEGADVFAFLEAELSGPAARITDLEAGDRIALDDRLFGLGTGRVEVRDVTQDQIRAAVENGRALYDGASGALSVDLDGRRAEAPQLLVTIEGGGRIDAEDLLLF</sequence>
<dbReference type="PANTHER" id="PTHR38340">
    <property type="entry name" value="S-LAYER PROTEIN"/>
    <property type="match status" value="1"/>
</dbReference>
<dbReference type="Pfam" id="PF00353">
    <property type="entry name" value="HemolysinCabind"/>
    <property type="match status" value="5"/>
</dbReference>
<evidence type="ECO:0000313" key="7">
    <source>
        <dbReference type="Proteomes" id="UP000251571"/>
    </source>
</evidence>
<dbReference type="OrthoDB" id="9757622at2"/>
<evidence type="ECO:0000256" key="3">
    <source>
        <dbReference type="SAM" id="MobiDB-lite"/>
    </source>
</evidence>
<keyword evidence="2" id="KW-0964">Secreted</keyword>
<protein>
    <submittedName>
        <fullName evidence="4">Hemolysin type calcium-binding protein</fullName>
    </submittedName>
    <submittedName>
        <fullName evidence="5">Hemolysin-type calcium-binding repeat-containing protein</fullName>
    </submittedName>
</protein>
<dbReference type="InterPro" id="IPR050557">
    <property type="entry name" value="RTX_toxin/Mannuronan_C5-epim"/>
</dbReference>
<evidence type="ECO:0000256" key="1">
    <source>
        <dbReference type="ARBA" id="ARBA00004613"/>
    </source>
</evidence>
<dbReference type="PANTHER" id="PTHR38340:SF1">
    <property type="entry name" value="S-LAYER PROTEIN"/>
    <property type="match status" value="1"/>
</dbReference>
<evidence type="ECO:0000313" key="5">
    <source>
        <dbReference type="EMBL" id="SSA50730.1"/>
    </source>
</evidence>
<organism evidence="5 7">
    <name type="scientific">Jannaschia seohaensis</name>
    <dbReference type="NCBI Taxonomy" id="475081"/>
    <lineage>
        <taxon>Bacteria</taxon>
        <taxon>Pseudomonadati</taxon>
        <taxon>Pseudomonadota</taxon>
        <taxon>Alphaproteobacteria</taxon>
        <taxon>Rhodobacterales</taxon>
        <taxon>Roseobacteraceae</taxon>
        <taxon>Jannaschia</taxon>
    </lineage>
</organism>
<dbReference type="InterPro" id="IPR011049">
    <property type="entry name" value="Serralysin-like_metalloprot_C"/>
</dbReference>
<dbReference type="SUPFAM" id="SSF51120">
    <property type="entry name" value="beta-Roll"/>
    <property type="match status" value="3"/>
</dbReference>
<dbReference type="SUPFAM" id="SSF55486">
    <property type="entry name" value="Metalloproteases ('zincins'), catalytic domain"/>
    <property type="match status" value="1"/>
</dbReference>
<dbReference type="Gene3D" id="3.40.390.10">
    <property type="entry name" value="Collagenase (Catalytic Domain)"/>
    <property type="match status" value="1"/>
</dbReference>
<evidence type="ECO:0000313" key="6">
    <source>
        <dbReference type="Proteomes" id="UP000245839"/>
    </source>
</evidence>
<dbReference type="PROSITE" id="PS00330">
    <property type="entry name" value="HEMOLYSIN_CALCIUM"/>
    <property type="match status" value="5"/>
</dbReference>
<dbReference type="GO" id="GO:0008237">
    <property type="term" value="F:metallopeptidase activity"/>
    <property type="evidence" value="ECO:0007669"/>
    <property type="project" value="InterPro"/>
</dbReference>
<dbReference type="EMBL" id="QGDJ01000015">
    <property type="protein sequence ID" value="PWJ12922.1"/>
    <property type="molecule type" value="Genomic_DNA"/>
</dbReference>
<proteinExistence type="predicted"/>
<reference evidence="5 7" key="1">
    <citation type="submission" date="2016-10" db="EMBL/GenBank/DDBJ databases">
        <authorList>
            <person name="Cai Z."/>
        </authorList>
    </citation>
    <scope>NUCLEOTIDE SEQUENCE [LARGE SCALE GENOMIC DNA]</scope>
    <source>
        <strain evidence="5 7">DSM 25227</strain>
    </source>
</reference>
<dbReference type="GO" id="GO:0005576">
    <property type="term" value="C:extracellular region"/>
    <property type="evidence" value="ECO:0007669"/>
    <property type="project" value="UniProtKB-SubCell"/>
</dbReference>
<dbReference type="InterPro" id="IPR024079">
    <property type="entry name" value="MetalloPept_cat_dom_sf"/>
</dbReference>
<comment type="subcellular location">
    <subcellularLocation>
        <location evidence="1">Secreted</location>
    </subcellularLocation>
</comment>
<dbReference type="Proteomes" id="UP000251571">
    <property type="component" value="Unassembled WGS sequence"/>
</dbReference>
<name>A0A2Y9B2G5_9RHOB</name>
<keyword evidence="6" id="KW-1185">Reference proteome</keyword>
<dbReference type="InterPro" id="IPR018511">
    <property type="entry name" value="Hemolysin-typ_Ca-bd_CS"/>
</dbReference>
<accession>A0A2Y9B2G5</accession>
<dbReference type="Proteomes" id="UP000245839">
    <property type="component" value="Unassembled WGS sequence"/>
</dbReference>
<dbReference type="GO" id="GO:0005509">
    <property type="term" value="F:calcium ion binding"/>
    <property type="evidence" value="ECO:0007669"/>
    <property type="project" value="InterPro"/>
</dbReference>
<evidence type="ECO:0000256" key="2">
    <source>
        <dbReference type="ARBA" id="ARBA00022525"/>
    </source>
</evidence>
<feature type="region of interest" description="Disordered" evidence="3">
    <location>
        <begin position="310"/>
        <end position="331"/>
    </location>
</feature>
<reference evidence="4 6" key="2">
    <citation type="submission" date="2018-03" db="EMBL/GenBank/DDBJ databases">
        <title>Genomic Encyclopedia of Archaeal and Bacterial Type Strains, Phase II (KMG-II): from individual species to whole genera.</title>
        <authorList>
            <person name="Goeker M."/>
        </authorList>
    </citation>
    <scope>NUCLEOTIDE SEQUENCE [LARGE SCALE GENOMIC DNA]</scope>
    <source>
        <strain evidence="4 6">DSM 25227</strain>
    </source>
</reference>
<evidence type="ECO:0000313" key="4">
    <source>
        <dbReference type="EMBL" id="PWJ12922.1"/>
    </source>
</evidence>
<dbReference type="Gene3D" id="2.150.10.10">
    <property type="entry name" value="Serralysin-like metalloprotease, C-terminal"/>
    <property type="match status" value="4"/>
</dbReference>
<dbReference type="AlphaFoldDB" id="A0A2Y9B2G5"/>
<gene>
    <name evidence="4" type="ORF">BCF38_11558</name>
    <name evidence="5" type="ORF">SAMN05421539_11558</name>
</gene>
<dbReference type="InterPro" id="IPR001343">
    <property type="entry name" value="Hemolysn_Ca-bd"/>
</dbReference>
<dbReference type="PRINTS" id="PR00313">
    <property type="entry name" value="CABNDNGRPT"/>
</dbReference>
<feature type="compositionally biased region" description="Low complexity" evidence="3">
    <location>
        <begin position="310"/>
        <end position="326"/>
    </location>
</feature>